<organism evidence="1 2">
    <name type="scientific">Nitrosarchaeum koreense MY1</name>
    <dbReference type="NCBI Taxonomy" id="1001994"/>
    <lineage>
        <taxon>Archaea</taxon>
        <taxon>Nitrososphaerota</taxon>
        <taxon>Nitrososphaeria</taxon>
        <taxon>Nitrosopumilales</taxon>
        <taxon>Nitrosopumilaceae</taxon>
        <taxon>Nitrosarchaeum</taxon>
    </lineage>
</organism>
<proteinExistence type="predicted"/>
<dbReference type="Proteomes" id="UP000004440">
    <property type="component" value="Unassembled WGS sequence"/>
</dbReference>
<dbReference type="EMBL" id="AFPU01000001">
    <property type="protein sequence ID" value="EGP93490.1"/>
    <property type="molecule type" value="Genomic_DNA"/>
</dbReference>
<comment type="caution">
    <text evidence="1">The sequence shown here is derived from an EMBL/GenBank/DDBJ whole genome shotgun (WGS) entry which is preliminary data.</text>
</comment>
<gene>
    <name evidence="1" type="ORF">MY1_0727</name>
</gene>
<accession>F9CW38</accession>
<evidence type="ECO:0000313" key="1">
    <source>
        <dbReference type="EMBL" id="EGP93490.1"/>
    </source>
</evidence>
<name>F9CW38_9ARCH</name>
<sequence>MDLSVNLREKIYDIKESQNNFLKIVSYFPLSDDEKQSILKNSESVEFHSIFSDNVSEEEWSKTKHQIIKRFQNELFDIDSA</sequence>
<keyword evidence="2" id="KW-1185">Reference proteome</keyword>
<reference evidence="1 2" key="1">
    <citation type="journal article" date="2011" name="J. Bacteriol.">
        <title>Genome Sequence of an Ammonia-Oxidizing Soil Archaeon, "Candidatus Nitrosoarchaeum koreensis" MY1.</title>
        <authorList>
            <person name="Kim B.K."/>
            <person name="Jung M.Y."/>
            <person name="Yu D.S."/>
            <person name="Park S.J."/>
            <person name="Oh T.K."/>
            <person name="Rhee S.K."/>
            <person name="Kim J.F."/>
        </authorList>
    </citation>
    <scope>NUCLEOTIDE SEQUENCE [LARGE SCALE GENOMIC DNA]</scope>
    <source>
        <strain evidence="1 2">MY1</strain>
    </source>
</reference>
<protein>
    <submittedName>
        <fullName evidence="1">Uncharacterized protein</fullName>
    </submittedName>
</protein>
<evidence type="ECO:0000313" key="2">
    <source>
        <dbReference type="Proteomes" id="UP000004440"/>
    </source>
</evidence>
<dbReference type="AlphaFoldDB" id="F9CW38"/>